<comment type="caution">
    <text evidence="2">The sequence shown here is derived from an EMBL/GenBank/DDBJ whole genome shotgun (WGS) entry which is preliminary data.</text>
</comment>
<protein>
    <submittedName>
        <fullName evidence="2">Uncharacterized protein</fullName>
    </submittedName>
</protein>
<proteinExistence type="predicted"/>
<evidence type="ECO:0000313" key="3">
    <source>
        <dbReference type="Proteomes" id="UP001143486"/>
    </source>
</evidence>
<dbReference type="AlphaFoldDB" id="A0A9W6IPC4"/>
<reference evidence="2" key="1">
    <citation type="journal article" date="2014" name="Int. J. Syst. Evol. Microbiol.">
        <title>Complete genome sequence of Corynebacterium casei LMG S-19264T (=DSM 44701T), isolated from a smear-ripened cheese.</title>
        <authorList>
            <consortium name="US DOE Joint Genome Institute (JGI-PGF)"/>
            <person name="Walter F."/>
            <person name="Albersmeier A."/>
            <person name="Kalinowski J."/>
            <person name="Ruckert C."/>
        </authorList>
    </citation>
    <scope>NUCLEOTIDE SEQUENCE</scope>
    <source>
        <strain evidence="2">VKM B-1513</strain>
    </source>
</reference>
<sequence length="162" mass="17704">MPLFADDPSAIYRSDNPPLPDRPAIERGFTFLDFVGQSDRPVKVDTLGASPLVVHRLVGPDGRVLGSEMYGITLEPGGQLLHIGRLYFTRLDAAIDMADRIGELGVNWLEGEYPDRDQLDRIRSWWRVAHLQGDIAAGDQLPANWPPLPGGDGGVPAEPEPA</sequence>
<accession>A0A9W6IPC4</accession>
<evidence type="ECO:0000256" key="1">
    <source>
        <dbReference type="SAM" id="MobiDB-lite"/>
    </source>
</evidence>
<evidence type="ECO:0000313" key="2">
    <source>
        <dbReference type="EMBL" id="GLK53971.1"/>
    </source>
</evidence>
<feature type="region of interest" description="Disordered" evidence="1">
    <location>
        <begin position="140"/>
        <end position="162"/>
    </location>
</feature>
<gene>
    <name evidence="2" type="ORF">GCM10017621_34790</name>
</gene>
<dbReference type="EMBL" id="BSFE01000016">
    <property type="protein sequence ID" value="GLK53971.1"/>
    <property type="molecule type" value="Genomic_DNA"/>
</dbReference>
<dbReference type="Proteomes" id="UP001143486">
    <property type="component" value="Unassembled WGS sequence"/>
</dbReference>
<organism evidence="2 3">
    <name type="scientific">Maricaulis virginensis</name>
    <dbReference type="NCBI Taxonomy" id="144022"/>
    <lineage>
        <taxon>Bacteria</taxon>
        <taxon>Pseudomonadati</taxon>
        <taxon>Pseudomonadota</taxon>
        <taxon>Alphaproteobacteria</taxon>
        <taxon>Maricaulales</taxon>
        <taxon>Maricaulaceae</taxon>
        <taxon>Maricaulis</taxon>
    </lineage>
</organism>
<keyword evidence="3" id="KW-1185">Reference proteome</keyword>
<reference evidence="2" key="2">
    <citation type="submission" date="2023-01" db="EMBL/GenBank/DDBJ databases">
        <authorList>
            <person name="Sun Q."/>
            <person name="Evtushenko L."/>
        </authorList>
    </citation>
    <scope>NUCLEOTIDE SEQUENCE</scope>
    <source>
        <strain evidence="2">VKM B-1513</strain>
    </source>
</reference>
<name>A0A9W6IPC4_9PROT</name>